<dbReference type="InterPro" id="IPR027417">
    <property type="entry name" value="P-loop_NTPase"/>
</dbReference>
<dbReference type="AlphaFoldDB" id="W4QN46"/>
<organism evidence="1 2">
    <name type="scientific">Halalkalibacter akibai (strain ATCC 43226 / DSM 21942 / CIP 109018 / JCM 9157 / 1139)</name>
    <name type="common">Bacillus akibai</name>
    <dbReference type="NCBI Taxonomy" id="1236973"/>
    <lineage>
        <taxon>Bacteria</taxon>
        <taxon>Bacillati</taxon>
        <taxon>Bacillota</taxon>
        <taxon>Bacilli</taxon>
        <taxon>Bacillales</taxon>
        <taxon>Bacillaceae</taxon>
        <taxon>Halalkalibacter</taxon>
    </lineage>
</organism>
<dbReference type="Proteomes" id="UP000018896">
    <property type="component" value="Unassembled WGS sequence"/>
</dbReference>
<dbReference type="SUPFAM" id="SSF52540">
    <property type="entry name" value="P-loop containing nucleoside triphosphate hydrolases"/>
    <property type="match status" value="1"/>
</dbReference>
<evidence type="ECO:0008006" key="3">
    <source>
        <dbReference type="Google" id="ProtNLM"/>
    </source>
</evidence>
<sequence length="177" mass="20560">MRKIILNSLGHPYYKQIAGIEIDDIYRFLDPEFRAADYSEVWKQARESTGSLANGMLNGSVEIVFIFGNTIFSEEQVEDIKKHIKVPQDIAFYHITLAPARDKLHERLVERESTVPEWLDYQLAERQPFLGAEWTNVIDNSWQTPEETVAVIYNIMEQGNTMHGKVEGIWVYRVVNK</sequence>
<name>W4QN46_HALA3</name>
<keyword evidence="2" id="KW-1185">Reference proteome</keyword>
<evidence type="ECO:0000313" key="1">
    <source>
        <dbReference type="EMBL" id="GAE33078.1"/>
    </source>
</evidence>
<accession>W4QN46</accession>
<gene>
    <name evidence="1" type="ORF">JCM9157_65</name>
</gene>
<evidence type="ECO:0000313" key="2">
    <source>
        <dbReference type="Proteomes" id="UP000018896"/>
    </source>
</evidence>
<dbReference type="STRING" id="1236973.JCM9157_65"/>
<protein>
    <recommendedName>
        <fullName evidence="3">Shikimate kinase</fullName>
    </recommendedName>
</protein>
<dbReference type="Gene3D" id="3.40.50.300">
    <property type="entry name" value="P-loop containing nucleotide triphosphate hydrolases"/>
    <property type="match status" value="1"/>
</dbReference>
<dbReference type="EMBL" id="BAUV01000001">
    <property type="protein sequence ID" value="GAE33078.1"/>
    <property type="molecule type" value="Genomic_DNA"/>
</dbReference>
<comment type="caution">
    <text evidence="1">The sequence shown here is derived from an EMBL/GenBank/DDBJ whole genome shotgun (WGS) entry which is preliminary data.</text>
</comment>
<proteinExistence type="predicted"/>
<reference evidence="1 2" key="1">
    <citation type="journal article" date="2014" name="Genome Announc.">
        <title>Draft Genome Sequences of Three Alkaliphilic Bacillus Strains, Bacillus wakoensis JCM 9140T, Bacillus akibai JCM 9157T, and Bacillus hemicellulosilyticus JCM 9152T.</title>
        <authorList>
            <person name="Yuki M."/>
            <person name="Oshima K."/>
            <person name="Suda W."/>
            <person name="Oshida Y."/>
            <person name="Kitamura K."/>
            <person name="Iida T."/>
            <person name="Hattori M."/>
            <person name="Ohkuma M."/>
        </authorList>
    </citation>
    <scope>NUCLEOTIDE SEQUENCE [LARGE SCALE GENOMIC DNA]</scope>
    <source>
        <strain evidence="1 2">JCM 9157</strain>
    </source>
</reference>